<proteinExistence type="predicted"/>
<dbReference type="EMBL" id="UYRT01003154">
    <property type="protein sequence ID" value="VDK32790.1"/>
    <property type="molecule type" value="Genomic_DNA"/>
</dbReference>
<dbReference type="Proteomes" id="UP000271098">
    <property type="component" value="Unassembled WGS sequence"/>
</dbReference>
<organism evidence="3">
    <name type="scientific">Gongylonema pulchrum</name>
    <dbReference type="NCBI Taxonomy" id="637853"/>
    <lineage>
        <taxon>Eukaryota</taxon>
        <taxon>Metazoa</taxon>
        <taxon>Ecdysozoa</taxon>
        <taxon>Nematoda</taxon>
        <taxon>Chromadorea</taxon>
        <taxon>Rhabditida</taxon>
        <taxon>Spirurina</taxon>
        <taxon>Spiruromorpha</taxon>
        <taxon>Spiruroidea</taxon>
        <taxon>Gongylonematidae</taxon>
        <taxon>Gongylonema</taxon>
    </lineage>
</organism>
<gene>
    <name evidence="1" type="ORF">GPUH_LOCUS2201</name>
</gene>
<dbReference type="WBParaSite" id="GPUH_0000220601-mRNA-1">
    <property type="protein sequence ID" value="GPUH_0000220601-mRNA-1"/>
    <property type="gene ID" value="GPUH_0000220601"/>
</dbReference>
<sequence>MAVSEAGESLDTMFESFKEHLENDRAVKEVSLHSSFSLFAEIFSSFSCYSHRLP</sequence>
<evidence type="ECO:0000313" key="2">
    <source>
        <dbReference type="Proteomes" id="UP000271098"/>
    </source>
</evidence>
<keyword evidence="2" id="KW-1185">Reference proteome</keyword>
<evidence type="ECO:0000313" key="3">
    <source>
        <dbReference type="WBParaSite" id="GPUH_0000220601-mRNA-1"/>
    </source>
</evidence>
<name>A0A183D0G0_9BILA</name>
<reference evidence="3" key="1">
    <citation type="submission" date="2016-06" db="UniProtKB">
        <authorList>
            <consortium name="WormBaseParasite"/>
        </authorList>
    </citation>
    <scope>IDENTIFICATION</scope>
</reference>
<dbReference type="AlphaFoldDB" id="A0A183D0G0"/>
<reference evidence="1 2" key="2">
    <citation type="submission" date="2018-11" db="EMBL/GenBank/DDBJ databases">
        <authorList>
            <consortium name="Pathogen Informatics"/>
        </authorList>
    </citation>
    <scope>NUCLEOTIDE SEQUENCE [LARGE SCALE GENOMIC DNA]</scope>
</reference>
<evidence type="ECO:0000313" key="1">
    <source>
        <dbReference type="EMBL" id="VDK32790.1"/>
    </source>
</evidence>
<protein>
    <submittedName>
        <fullName evidence="3">FH2 domain-containing protein</fullName>
    </submittedName>
</protein>
<accession>A0A183D0G0</accession>